<dbReference type="Proteomes" id="UP000318825">
    <property type="component" value="Unassembled WGS sequence"/>
</dbReference>
<protein>
    <submittedName>
        <fullName evidence="1">Uncharacterized protein</fullName>
    </submittedName>
</protein>
<evidence type="ECO:0000313" key="2">
    <source>
        <dbReference type="Proteomes" id="UP000318825"/>
    </source>
</evidence>
<gene>
    <name evidence="1" type="ORF">NWI01_12480</name>
</gene>
<dbReference type="AlphaFoldDB" id="A0A4Y3WDM2"/>
<reference evidence="1 2" key="1">
    <citation type="submission" date="2019-06" db="EMBL/GenBank/DDBJ databases">
        <title>Whole genome shotgun sequence of Nitrobacter winogradskyi NBRC 14297.</title>
        <authorList>
            <person name="Hosoyama A."/>
            <person name="Uohara A."/>
            <person name="Ohji S."/>
            <person name="Ichikawa N."/>
        </authorList>
    </citation>
    <scope>NUCLEOTIDE SEQUENCE [LARGE SCALE GENOMIC DNA]</scope>
    <source>
        <strain evidence="1 2">NBRC 14297</strain>
    </source>
</reference>
<dbReference type="EMBL" id="BJNF01000029">
    <property type="protein sequence ID" value="GEC15356.1"/>
    <property type="molecule type" value="Genomic_DNA"/>
</dbReference>
<comment type="caution">
    <text evidence="1">The sequence shown here is derived from an EMBL/GenBank/DDBJ whole genome shotgun (WGS) entry which is preliminary data.</text>
</comment>
<organism evidence="1 2">
    <name type="scientific">Nitrobacter winogradskyi</name>
    <name type="common">Nitrobacter agilis</name>
    <dbReference type="NCBI Taxonomy" id="913"/>
    <lineage>
        <taxon>Bacteria</taxon>
        <taxon>Pseudomonadati</taxon>
        <taxon>Pseudomonadota</taxon>
        <taxon>Alphaproteobacteria</taxon>
        <taxon>Hyphomicrobiales</taxon>
        <taxon>Nitrobacteraceae</taxon>
        <taxon>Nitrobacter</taxon>
    </lineage>
</organism>
<proteinExistence type="predicted"/>
<sequence length="98" mass="10798">MRTVAVTHDAVATIRQLYVLPHGDEGVGFGNQHLSQHSAGTFACKFSQWIVDGVRLAEGNDSAIYRHGISLLSGRFWQAWTPASIRRLQSIVVTQIPP</sequence>
<accession>A0A4Y3WDM2</accession>
<evidence type="ECO:0000313" key="1">
    <source>
        <dbReference type="EMBL" id="GEC15356.1"/>
    </source>
</evidence>
<name>A0A4Y3WDM2_NITWI</name>